<dbReference type="SMART" id="SM00342">
    <property type="entry name" value="HTH_ARAC"/>
    <property type="match status" value="1"/>
</dbReference>
<evidence type="ECO:0000313" key="6">
    <source>
        <dbReference type="Proteomes" id="UP001055784"/>
    </source>
</evidence>
<evidence type="ECO:0000313" key="5">
    <source>
        <dbReference type="EMBL" id="URJ50451.1"/>
    </source>
</evidence>
<evidence type="ECO:0000256" key="2">
    <source>
        <dbReference type="ARBA" id="ARBA00023125"/>
    </source>
</evidence>
<dbReference type="GO" id="GO:0043565">
    <property type="term" value="F:sequence-specific DNA binding"/>
    <property type="evidence" value="ECO:0007669"/>
    <property type="project" value="InterPro"/>
</dbReference>
<proteinExistence type="predicted"/>
<organism evidence="5 6">
    <name type="scientific">Paenibacillus polymyxa</name>
    <name type="common">Bacillus polymyxa</name>
    <dbReference type="NCBI Taxonomy" id="1406"/>
    <lineage>
        <taxon>Bacteria</taxon>
        <taxon>Bacillati</taxon>
        <taxon>Bacillota</taxon>
        <taxon>Bacilli</taxon>
        <taxon>Bacillales</taxon>
        <taxon>Paenibacillaceae</taxon>
        <taxon>Paenibacillus</taxon>
    </lineage>
</organism>
<dbReference type="GO" id="GO:0003700">
    <property type="term" value="F:DNA-binding transcription factor activity"/>
    <property type="evidence" value="ECO:0007669"/>
    <property type="project" value="InterPro"/>
</dbReference>
<keyword evidence="3" id="KW-0804">Transcription</keyword>
<dbReference type="Pfam" id="PF12833">
    <property type="entry name" value="HTH_18"/>
    <property type="match status" value="1"/>
</dbReference>
<name>A0AAE9IA23_PAEPO</name>
<evidence type="ECO:0000256" key="1">
    <source>
        <dbReference type="ARBA" id="ARBA00023015"/>
    </source>
</evidence>
<dbReference type="AlphaFoldDB" id="A0AAE9IA23"/>
<accession>A0AAE9IA23</accession>
<dbReference type="InterPro" id="IPR009057">
    <property type="entry name" value="Homeodomain-like_sf"/>
</dbReference>
<evidence type="ECO:0000256" key="3">
    <source>
        <dbReference type="ARBA" id="ARBA00023163"/>
    </source>
</evidence>
<keyword evidence="1" id="KW-0805">Transcription regulation</keyword>
<protein>
    <submittedName>
        <fullName evidence="5">AraC family transcriptional regulator</fullName>
    </submittedName>
</protein>
<feature type="domain" description="HTH araC/xylS-type" evidence="4">
    <location>
        <begin position="225"/>
        <end position="323"/>
    </location>
</feature>
<dbReference type="Proteomes" id="UP001055784">
    <property type="component" value="Chromosome"/>
</dbReference>
<keyword evidence="2" id="KW-0238">DNA-binding</keyword>
<reference evidence="5" key="1">
    <citation type="submission" date="2022-11" db="EMBL/GenBank/DDBJ databases">
        <authorList>
            <person name="Vasilchenko N.G."/>
            <person name="Prazdnova E.V."/>
            <person name="Gorovtsov A.V."/>
            <person name="Chistyakov V.A."/>
            <person name="Pak M.L."/>
        </authorList>
    </citation>
    <scope>NUCLEOTIDE SEQUENCE</scope>
    <source>
        <strain evidence="5">R 4.5</strain>
    </source>
</reference>
<dbReference type="InterPro" id="IPR018060">
    <property type="entry name" value="HTH_AraC"/>
</dbReference>
<dbReference type="Gene3D" id="1.10.10.60">
    <property type="entry name" value="Homeodomain-like"/>
    <property type="match status" value="2"/>
</dbReference>
<sequence length="334" mass="39118">MALNIWSADIHHLFDQFTELVDGRIHHKKWEQQLTLPPHMGKGSMTRTQIRPGMEIVVTDLTFEQNMKLHIQEACPLFELSYCLNGEIYCEWNGKESHTNRLTGNVLYLEDELVYEEKKAGVRHQMLEIRCSPQELFHYAGDIAEKHSMQTWLQRYKGNIDSYADTPAMHKCVFDMIHCNYNGTMKRLYMESKAMEFIALFGEMDGHETRGTSHFISREDISKLQKAREFVILHFEHPLSIQALARKVGLNEFKLKKGFPHLFGMTIFEMVRKQRMEKALWYLEVEQLNIGETAFSIGYSNASNFTTTFRKYYGCNPSEYIKKIRNPDTFSNKS</sequence>
<dbReference type="SUPFAM" id="SSF46689">
    <property type="entry name" value="Homeodomain-like"/>
    <property type="match status" value="2"/>
</dbReference>
<dbReference type="RefSeq" id="WP_250260494.1">
    <property type="nucleotide sequence ID" value="NZ_CP097770.1"/>
</dbReference>
<dbReference type="InterPro" id="IPR018062">
    <property type="entry name" value="HTH_AraC-typ_CS"/>
</dbReference>
<evidence type="ECO:0000259" key="4">
    <source>
        <dbReference type="PROSITE" id="PS01124"/>
    </source>
</evidence>
<dbReference type="PANTHER" id="PTHR47893:SF1">
    <property type="entry name" value="REGULATORY PROTEIN PCHR"/>
    <property type="match status" value="1"/>
</dbReference>
<dbReference type="PROSITE" id="PS01124">
    <property type="entry name" value="HTH_ARAC_FAMILY_2"/>
    <property type="match status" value="1"/>
</dbReference>
<dbReference type="InterPro" id="IPR053142">
    <property type="entry name" value="PchR_regulatory_protein"/>
</dbReference>
<dbReference type="EMBL" id="CP097770">
    <property type="protein sequence ID" value="URJ50451.1"/>
    <property type="molecule type" value="Genomic_DNA"/>
</dbReference>
<dbReference type="PRINTS" id="PR00032">
    <property type="entry name" value="HTHARAC"/>
</dbReference>
<gene>
    <name evidence="5" type="ORF">MF626_004922</name>
</gene>
<dbReference type="InterPro" id="IPR020449">
    <property type="entry name" value="Tscrpt_reg_AraC-type_HTH"/>
</dbReference>
<dbReference type="PROSITE" id="PS00041">
    <property type="entry name" value="HTH_ARAC_FAMILY_1"/>
    <property type="match status" value="1"/>
</dbReference>
<dbReference type="PANTHER" id="PTHR47893">
    <property type="entry name" value="REGULATORY PROTEIN PCHR"/>
    <property type="match status" value="1"/>
</dbReference>